<evidence type="ECO:0000313" key="3">
    <source>
        <dbReference type="EMBL" id="KAF6039746.1"/>
    </source>
</evidence>
<evidence type="ECO:0000256" key="1">
    <source>
        <dbReference type="ARBA" id="ARBA00022737"/>
    </source>
</evidence>
<keyword evidence="4" id="KW-1185">Reference proteome</keyword>
<accession>A0A7J7KNK1</accession>
<dbReference type="Gene3D" id="1.25.40.10">
    <property type="entry name" value="Tetratricopeptide repeat domain"/>
    <property type="match status" value="1"/>
</dbReference>
<dbReference type="InterPro" id="IPR051685">
    <property type="entry name" value="Ycf3/AcsC/BcsC/TPR_MFPF"/>
</dbReference>
<dbReference type="EMBL" id="VXIV02000213">
    <property type="protein sequence ID" value="KAF6039746.1"/>
    <property type="molecule type" value="Genomic_DNA"/>
</dbReference>
<sequence>MNQDTMSLDDYFRNWEFSLFKTPPGFDVMHIRRMVFKEKYSEHGNYDAATVLLQNGDLEDAWNCINFSLKIDPNSVHAWCNKGVYYLKSSPPQENKARLARDKMEEFLQQDEARKTAAIEYAYWQYHTIRTAQAKEEALELFDRLLSNESTEPVIKHHYLYMKVLTSHAKRSVWKGNANMKREFQRSVLRKVFQQALVLLKTNSPDYEVAVWHNLAFLLTEKSCCDLICHGFDEERFSIDVHRISEIDRMFCVDKIINILEQHPTLMDPRSQLFATIAKAYHKKARETENYIERWELLEKALEYGEKYLEAEDKSACFGSQVSSDILMQMWAMKYSEAEPGRAWSAYREIFGNQGGSKLTLWRFLSYEFHSMEVDKGKNPCMFLSRFVTVKLLLGHPTGEIEAVFPRLEELERNEQRAAMLATYGRFCEINNKHQEALQKYQQVLSYDTGENSYLWYFRTARQGNGRIKELLNKE</sequence>
<dbReference type="InterPro" id="IPR011990">
    <property type="entry name" value="TPR-like_helical_dom_sf"/>
</dbReference>
<dbReference type="AlphaFoldDB" id="A0A7J7KNK1"/>
<dbReference type="PANTHER" id="PTHR44943">
    <property type="entry name" value="CELLULOSE SYNTHASE OPERON PROTEIN C"/>
    <property type="match status" value="1"/>
</dbReference>
<evidence type="ECO:0000256" key="2">
    <source>
        <dbReference type="ARBA" id="ARBA00022803"/>
    </source>
</evidence>
<organism evidence="3 4">
    <name type="scientific">Bugula neritina</name>
    <name type="common">Brown bryozoan</name>
    <name type="synonym">Sertularia neritina</name>
    <dbReference type="NCBI Taxonomy" id="10212"/>
    <lineage>
        <taxon>Eukaryota</taxon>
        <taxon>Metazoa</taxon>
        <taxon>Spiralia</taxon>
        <taxon>Lophotrochozoa</taxon>
        <taxon>Bryozoa</taxon>
        <taxon>Gymnolaemata</taxon>
        <taxon>Cheilostomatida</taxon>
        <taxon>Flustrina</taxon>
        <taxon>Buguloidea</taxon>
        <taxon>Bugulidae</taxon>
        <taxon>Bugula</taxon>
    </lineage>
</organism>
<dbReference type="Proteomes" id="UP000593567">
    <property type="component" value="Unassembled WGS sequence"/>
</dbReference>
<name>A0A7J7KNK1_BUGNE</name>
<keyword evidence="1" id="KW-0677">Repeat</keyword>
<gene>
    <name evidence="3" type="ORF">EB796_001951</name>
</gene>
<reference evidence="3" key="1">
    <citation type="submission" date="2020-06" db="EMBL/GenBank/DDBJ databases">
        <title>Draft genome of Bugula neritina, a colonial animal packing powerful symbionts and potential medicines.</title>
        <authorList>
            <person name="Rayko M."/>
        </authorList>
    </citation>
    <scope>NUCLEOTIDE SEQUENCE [LARGE SCALE GENOMIC DNA]</scope>
    <source>
        <strain evidence="3">Kwan_BN1</strain>
    </source>
</reference>
<dbReference type="PANTHER" id="PTHR44943:SF4">
    <property type="entry name" value="TPR REPEAT-CONTAINING PROTEIN MJ0798"/>
    <property type="match status" value="1"/>
</dbReference>
<protein>
    <submittedName>
        <fullName evidence="3">Uncharacterized protein</fullName>
    </submittedName>
</protein>
<dbReference type="SUPFAM" id="SSF48452">
    <property type="entry name" value="TPR-like"/>
    <property type="match status" value="1"/>
</dbReference>
<comment type="caution">
    <text evidence="3">The sequence shown here is derived from an EMBL/GenBank/DDBJ whole genome shotgun (WGS) entry which is preliminary data.</text>
</comment>
<proteinExistence type="predicted"/>
<evidence type="ECO:0000313" key="4">
    <source>
        <dbReference type="Proteomes" id="UP000593567"/>
    </source>
</evidence>
<keyword evidence="2" id="KW-0802">TPR repeat</keyword>